<evidence type="ECO:0000313" key="2">
    <source>
        <dbReference type="EMBL" id="DAF51743.1"/>
    </source>
</evidence>
<proteinExistence type="predicted"/>
<protein>
    <submittedName>
        <fullName evidence="2">TRAF PROTEIN, TRAO PROTEIN, TRAN ADHESION, BACTERIAL SECRETION.5A</fullName>
    </submittedName>
</protein>
<dbReference type="PROSITE" id="PS51257">
    <property type="entry name" value="PROKAR_LIPOPROTEIN"/>
    <property type="match status" value="1"/>
</dbReference>
<accession>A0A8S5SM51</accession>
<keyword evidence="1" id="KW-1133">Transmembrane helix</keyword>
<name>A0A8S5SM51_9CAUD</name>
<reference evidence="2" key="1">
    <citation type="journal article" date="2021" name="Proc. Natl. Acad. Sci. U.S.A.">
        <title>A Catalog of Tens of Thousands of Viruses from Human Metagenomes Reveals Hidden Associations with Chronic Diseases.</title>
        <authorList>
            <person name="Tisza M.J."/>
            <person name="Buck C.B."/>
        </authorList>
    </citation>
    <scope>NUCLEOTIDE SEQUENCE</scope>
    <source>
        <strain evidence="2">CtJYR23</strain>
    </source>
</reference>
<organism evidence="2">
    <name type="scientific">Siphoviridae sp. ctJYR23</name>
    <dbReference type="NCBI Taxonomy" id="2827837"/>
    <lineage>
        <taxon>Viruses</taxon>
        <taxon>Duplodnaviria</taxon>
        <taxon>Heunggongvirae</taxon>
        <taxon>Uroviricota</taxon>
        <taxon>Caudoviricetes</taxon>
    </lineage>
</organism>
<keyword evidence="1" id="KW-0812">Transmembrane</keyword>
<sequence length="141" mass="15550">MKKYAIILLSLLLSACHTKKAVAEKVSTQTSELATVGSGLSVLQHSLLSYQLSTISPDTPLEYTHEVEGRVVERITLKGGTLSVTVQNSAATYLTKTETVQKSVATTTSKHKHVQRSPISPWWLLLLLLAVVIILWRKLKK</sequence>
<keyword evidence="1" id="KW-0472">Membrane</keyword>
<evidence type="ECO:0000256" key="1">
    <source>
        <dbReference type="SAM" id="Phobius"/>
    </source>
</evidence>
<dbReference type="EMBL" id="BK032621">
    <property type="protein sequence ID" value="DAF51743.1"/>
    <property type="molecule type" value="Genomic_DNA"/>
</dbReference>
<feature type="transmembrane region" description="Helical" evidence="1">
    <location>
        <begin position="119"/>
        <end position="136"/>
    </location>
</feature>